<dbReference type="GO" id="GO:0008324">
    <property type="term" value="F:monoatomic cation transmembrane transporter activity"/>
    <property type="evidence" value="ECO:0007669"/>
    <property type="project" value="InterPro"/>
</dbReference>
<dbReference type="PANTHER" id="PTHR34584:SF1">
    <property type="entry name" value="NA(+)_H(+) ANTIPORTER SUBUNIT E1"/>
    <property type="match status" value="1"/>
</dbReference>
<evidence type="ECO:0000256" key="4">
    <source>
        <dbReference type="ARBA" id="ARBA00022692"/>
    </source>
</evidence>
<dbReference type="PATRIC" id="fig|121290.4.peg.2963"/>
<feature type="transmembrane region" description="Helical" evidence="7">
    <location>
        <begin position="31"/>
        <end position="51"/>
    </location>
</feature>
<dbReference type="NCBIfam" id="NF006518">
    <property type="entry name" value="PRK08965.1-2"/>
    <property type="match status" value="1"/>
</dbReference>
<gene>
    <name evidence="8" type="ORF">APY04_0310</name>
</gene>
<evidence type="ECO:0000256" key="1">
    <source>
        <dbReference type="ARBA" id="ARBA00004651"/>
    </source>
</evidence>
<keyword evidence="6 7" id="KW-0472">Membrane</keyword>
<comment type="caution">
    <text evidence="8">The sequence shown here is derived from an EMBL/GenBank/DDBJ whole genome shotgun (WGS) entry which is preliminary data.</text>
</comment>
<dbReference type="STRING" id="121290.APY04_0310"/>
<accession>A0A120CY64</accession>
<keyword evidence="5 7" id="KW-1133">Transmembrane helix</keyword>
<dbReference type="InterPro" id="IPR002758">
    <property type="entry name" value="Cation_antiport_E"/>
</dbReference>
<dbReference type="Proteomes" id="UP000059074">
    <property type="component" value="Unassembled WGS sequence"/>
</dbReference>
<dbReference type="EMBL" id="LMTR01000015">
    <property type="protein sequence ID" value="KWT72027.1"/>
    <property type="molecule type" value="Genomic_DNA"/>
</dbReference>
<organism evidence="8 9">
    <name type="scientific">Hyphomicrobium sulfonivorans</name>
    <dbReference type="NCBI Taxonomy" id="121290"/>
    <lineage>
        <taxon>Bacteria</taxon>
        <taxon>Pseudomonadati</taxon>
        <taxon>Pseudomonadota</taxon>
        <taxon>Alphaproteobacteria</taxon>
        <taxon>Hyphomicrobiales</taxon>
        <taxon>Hyphomicrobiaceae</taxon>
        <taxon>Hyphomicrobium</taxon>
    </lineage>
</organism>
<dbReference type="PIRSF" id="PIRSF019239">
    <property type="entry name" value="MrpE"/>
    <property type="match status" value="1"/>
</dbReference>
<comment type="similarity">
    <text evidence="2">Belongs to the CPA3 antiporters (TC 2.A.63) subunit E family.</text>
</comment>
<reference evidence="8 9" key="1">
    <citation type="submission" date="2015-10" db="EMBL/GenBank/DDBJ databases">
        <title>Transcriptomic analysis of a linuron degrading triple-species bacterial consortium.</title>
        <authorList>
            <person name="Albers P."/>
        </authorList>
    </citation>
    <scope>NUCLEOTIDE SEQUENCE [LARGE SCALE GENOMIC DNA]</scope>
    <source>
        <strain evidence="8 9">WDL6</strain>
    </source>
</reference>
<evidence type="ECO:0000256" key="5">
    <source>
        <dbReference type="ARBA" id="ARBA00022989"/>
    </source>
</evidence>
<dbReference type="GO" id="GO:0005886">
    <property type="term" value="C:plasma membrane"/>
    <property type="evidence" value="ECO:0007669"/>
    <property type="project" value="UniProtKB-SubCell"/>
</dbReference>
<comment type="subcellular location">
    <subcellularLocation>
        <location evidence="1">Cell membrane</location>
        <topology evidence="1">Multi-pass membrane protein</topology>
    </subcellularLocation>
</comment>
<sequence>MSAITRRVLPYPLLSVFLLIMWLLLNQSLSPGHLILGSIIGVAGGLATSSLQIPSGRVRNLHLLVQFAFIVLYDIIRSNIAVSRIVLTPGRVAKSGFLTVKLNIRNEYALAILACVVTSTPGTVWVNFDSAKGELLLHVLDLVDEDEWTDLIKNRYERLLKEIFE</sequence>
<evidence type="ECO:0000313" key="9">
    <source>
        <dbReference type="Proteomes" id="UP000059074"/>
    </source>
</evidence>
<protein>
    <submittedName>
        <fullName evidence="8">Na(+) H(+) antiporter subunit E</fullName>
    </submittedName>
</protein>
<dbReference type="NCBIfam" id="NF006520">
    <property type="entry name" value="PRK08965.1-4"/>
    <property type="match status" value="1"/>
</dbReference>
<evidence type="ECO:0000313" key="8">
    <source>
        <dbReference type="EMBL" id="KWT72027.1"/>
    </source>
</evidence>
<evidence type="ECO:0000256" key="7">
    <source>
        <dbReference type="SAM" id="Phobius"/>
    </source>
</evidence>
<keyword evidence="4 7" id="KW-0812">Transmembrane</keyword>
<evidence type="ECO:0000256" key="3">
    <source>
        <dbReference type="ARBA" id="ARBA00022475"/>
    </source>
</evidence>
<dbReference type="RefSeq" id="WP_068459103.1">
    <property type="nucleotide sequence ID" value="NZ_LMTR01000015.1"/>
</dbReference>
<evidence type="ECO:0000256" key="2">
    <source>
        <dbReference type="ARBA" id="ARBA00006228"/>
    </source>
</evidence>
<keyword evidence="3" id="KW-1003">Cell membrane</keyword>
<feature type="transmembrane region" description="Helical" evidence="7">
    <location>
        <begin position="7"/>
        <end position="25"/>
    </location>
</feature>
<keyword evidence="9" id="KW-1185">Reference proteome</keyword>
<name>A0A120CY64_HYPSL</name>
<dbReference type="OrthoDB" id="9807187at2"/>
<dbReference type="PANTHER" id="PTHR34584">
    <property type="entry name" value="NA(+)/H(+) ANTIPORTER SUBUNIT E1"/>
    <property type="match status" value="1"/>
</dbReference>
<proteinExistence type="inferred from homology"/>
<dbReference type="Pfam" id="PF01899">
    <property type="entry name" value="MNHE"/>
    <property type="match status" value="1"/>
</dbReference>
<evidence type="ECO:0000256" key="6">
    <source>
        <dbReference type="ARBA" id="ARBA00023136"/>
    </source>
</evidence>
<dbReference type="AlphaFoldDB" id="A0A120CY64"/>